<dbReference type="RefSeq" id="XP_007512955.1">
    <property type="nucleotide sequence ID" value="XM_007512893.1"/>
</dbReference>
<dbReference type="OrthoDB" id="406044at2759"/>
<evidence type="ECO:0000256" key="2">
    <source>
        <dbReference type="SAM" id="MobiDB-lite"/>
    </source>
</evidence>
<dbReference type="PANTHER" id="PTHR43215">
    <property type="entry name" value="RADIAL SPOKE HEAD 1 HOMOLOG"/>
    <property type="match status" value="1"/>
</dbReference>
<name>K8F4R5_9CHLO</name>
<dbReference type="Pfam" id="PF02493">
    <property type="entry name" value="MORN"/>
    <property type="match status" value="3"/>
</dbReference>
<keyword evidence="4" id="KW-1185">Reference proteome</keyword>
<evidence type="ECO:0000313" key="3">
    <source>
        <dbReference type="EMBL" id="CCO16513.1"/>
    </source>
</evidence>
<sequence>MNGELAFAYVGEYSKQNPNVPHGHGSVLYHDQGGLYQGRFREGKRHGQGELILGDSPFEENAKTSCAKFKGEWKDDLFDGNENEFSNGQGLKLTGTWKRGEIQFGVEIDEEDGNVVVYHGSYREKKREGKLCYERARDGGEIFGGFKEGKMHGCCVYVYPMSSSTRSKSNNLAKESVLEYWDESNRPALRGIFVEGRLLKDTAEYFEKGLSRESVKEYIENTPVKSAIRGCVFEDDKRDPRERDIVEMVKGKLVARKDVRWSGKDTKSVEFVALVTGTLVRHDKGASKVRWFPEQRITVLDDLTSSDEDDDDDGNGRGKKKGRKTNDGGNVAIGGYFFEYDGKLEHSLGCEATIVRNARDANVKRRTYFSPYLGKCIALVPTRHIKKGEDIKVLPDYAAGHRLGPKRYRSLVTREEEKEG</sequence>
<dbReference type="GO" id="GO:0016020">
    <property type="term" value="C:membrane"/>
    <property type="evidence" value="ECO:0007669"/>
    <property type="project" value="UniProtKB-ARBA"/>
</dbReference>
<organism evidence="3 4">
    <name type="scientific">Bathycoccus prasinos</name>
    <dbReference type="NCBI Taxonomy" id="41875"/>
    <lineage>
        <taxon>Eukaryota</taxon>
        <taxon>Viridiplantae</taxon>
        <taxon>Chlorophyta</taxon>
        <taxon>Mamiellophyceae</taxon>
        <taxon>Mamiellales</taxon>
        <taxon>Bathycoccaceae</taxon>
        <taxon>Bathycoccus</taxon>
    </lineage>
</organism>
<dbReference type="SUPFAM" id="SSF82185">
    <property type="entry name" value="Histone H3 K4-specific methyltransferase SET7/9 N-terminal domain"/>
    <property type="match status" value="2"/>
</dbReference>
<evidence type="ECO:0000256" key="1">
    <source>
        <dbReference type="ARBA" id="ARBA00022737"/>
    </source>
</evidence>
<dbReference type="STRING" id="41875.K8F4R5"/>
<feature type="compositionally biased region" description="Acidic residues" evidence="2">
    <location>
        <begin position="304"/>
        <end position="313"/>
    </location>
</feature>
<dbReference type="Gene3D" id="2.20.110.10">
    <property type="entry name" value="Histone H3 K4-specific methyltransferase SET7/9 N-terminal domain"/>
    <property type="match status" value="1"/>
</dbReference>
<dbReference type="GeneID" id="19015795"/>
<keyword evidence="1" id="KW-0677">Repeat</keyword>
<protein>
    <recommendedName>
        <fullName evidence="5">SET domain-containing protein</fullName>
    </recommendedName>
</protein>
<gene>
    <name evidence="3" type="ORF">Bathy05g02920</name>
</gene>
<dbReference type="SMART" id="SM00698">
    <property type="entry name" value="MORN"/>
    <property type="match status" value="3"/>
</dbReference>
<dbReference type="KEGG" id="bpg:Bathy05g02920"/>
<dbReference type="EMBL" id="FO082274">
    <property type="protein sequence ID" value="CCO16513.1"/>
    <property type="molecule type" value="Genomic_DNA"/>
</dbReference>
<evidence type="ECO:0008006" key="5">
    <source>
        <dbReference type="Google" id="ProtNLM"/>
    </source>
</evidence>
<feature type="region of interest" description="Disordered" evidence="2">
    <location>
        <begin position="303"/>
        <end position="325"/>
    </location>
</feature>
<dbReference type="InterPro" id="IPR003409">
    <property type="entry name" value="MORN"/>
</dbReference>
<dbReference type="AlphaFoldDB" id="K8F4R5"/>
<accession>K8F4R5</accession>
<proteinExistence type="predicted"/>
<dbReference type="PANTHER" id="PTHR43215:SF14">
    <property type="entry name" value="RADIAL SPOKE HEAD 1 HOMOLOG"/>
    <property type="match status" value="1"/>
</dbReference>
<dbReference type="Proteomes" id="UP000198341">
    <property type="component" value="Chromosome 5"/>
</dbReference>
<evidence type="ECO:0000313" key="4">
    <source>
        <dbReference type="Proteomes" id="UP000198341"/>
    </source>
</evidence>
<reference evidence="3 4" key="1">
    <citation type="submission" date="2011-10" db="EMBL/GenBank/DDBJ databases">
        <authorList>
            <person name="Genoscope - CEA"/>
        </authorList>
    </citation>
    <scope>NUCLEOTIDE SEQUENCE [LARGE SCALE GENOMIC DNA]</scope>
    <source>
        <strain evidence="3 4">RCC 1105</strain>
    </source>
</reference>